<name>A0ABV6CD91_9GAMM</name>
<evidence type="ECO:0000313" key="1">
    <source>
        <dbReference type="EMBL" id="MFC0180967.1"/>
    </source>
</evidence>
<evidence type="ECO:0008006" key="3">
    <source>
        <dbReference type="Google" id="ProtNLM"/>
    </source>
</evidence>
<accession>A0ABV6CD91</accession>
<dbReference type="Gene3D" id="3.90.1720.10">
    <property type="entry name" value="endopeptidase domain like (from Nostoc punctiforme)"/>
    <property type="match status" value="1"/>
</dbReference>
<proteinExistence type="predicted"/>
<protein>
    <recommendedName>
        <fullName evidence="3">CHAP domain-containing protein</fullName>
    </recommendedName>
</protein>
<dbReference type="RefSeq" id="WP_385878280.1">
    <property type="nucleotide sequence ID" value="NZ_JBHLXE010000111.1"/>
</dbReference>
<organism evidence="1 2">
    <name type="scientific">Thorsellia kenyensis</name>
    <dbReference type="NCBI Taxonomy" id="1549888"/>
    <lineage>
        <taxon>Bacteria</taxon>
        <taxon>Pseudomonadati</taxon>
        <taxon>Pseudomonadota</taxon>
        <taxon>Gammaproteobacteria</taxon>
        <taxon>Enterobacterales</taxon>
        <taxon>Thorselliaceae</taxon>
        <taxon>Thorsellia</taxon>
    </lineage>
</organism>
<dbReference type="Proteomes" id="UP001589758">
    <property type="component" value="Unassembled WGS sequence"/>
</dbReference>
<evidence type="ECO:0000313" key="2">
    <source>
        <dbReference type="Proteomes" id="UP001589758"/>
    </source>
</evidence>
<gene>
    <name evidence="1" type="ORF">ACFFIT_12880</name>
</gene>
<comment type="caution">
    <text evidence="1">The sequence shown here is derived from an EMBL/GenBank/DDBJ whole genome shotgun (WGS) entry which is preliminary data.</text>
</comment>
<keyword evidence="2" id="KW-1185">Reference proteome</keyword>
<dbReference type="EMBL" id="JBHLXE010000111">
    <property type="protein sequence ID" value="MFC0180967.1"/>
    <property type="molecule type" value="Genomic_DNA"/>
</dbReference>
<reference evidence="1 2" key="1">
    <citation type="submission" date="2024-09" db="EMBL/GenBank/DDBJ databases">
        <authorList>
            <person name="Sun Q."/>
            <person name="Mori K."/>
        </authorList>
    </citation>
    <scope>NUCLEOTIDE SEQUENCE [LARGE SCALE GENOMIC DNA]</scope>
    <source>
        <strain evidence="1 2">CCM 8545</strain>
    </source>
</reference>
<sequence>MDLIKHVSIGVLCLVQTTAFAFNDSLTSSKTTQSSMNFGLSPSQNDKNLLLTKSDKISKNSKFSTVIYNKNWDLQGSINYLKANAQPKSTGECAKAVRLALAQGGIHIEAVPSAKYLGESLMNKGFKEIPKDSQLIAGDIAVIQPPKGDIHGHSAMFDGKIWISDFKQQTFYPGNDYLISKPQYKIYRLN</sequence>